<feature type="region of interest" description="Disordered" evidence="1">
    <location>
        <begin position="204"/>
        <end position="226"/>
    </location>
</feature>
<feature type="compositionally biased region" description="Basic and acidic residues" evidence="1">
    <location>
        <begin position="207"/>
        <end position="217"/>
    </location>
</feature>
<keyword evidence="3" id="KW-1185">Reference proteome</keyword>
<protein>
    <submittedName>
        <fullName evidence="2">Uncharacterized protein</fullName>
    </submittedName>
</protein>
<name>A0A6A6S9T8_9PLEO</name>
<evidence type="ECO:0000313" key="2">
    <source>
        <dbReference type="EMBL" id="KAF2644350.1"/>
    </source>
</evidence>
<reference evidence="2" key="1">
    <citation type="journal article" date="2020" name="Stud. Mycol.">
        <title>101 Dothideomycetes genomes: a test case for predicting lifestyles and emergence of pathogens.</title>
        <authorList>
            <person name="Haridas S."/>
            <person name="Albert R."/>
            <person name="Binder M."/>
            <person name="Bloem J."/>
            <person name="Labutti K."/>
            <person name="Salamov A."/>
            <person name="Andreopoulos B."/>
            <person name="Baker S."/>
            <person name="Barry K."/>
            <person name="Bills G."/>
            <person name="Bluhm B."/>
            <person name="Cannon C."/>
            <person name="Castanera R."/>
            <person name="Culley D."/>
            <person name="Daum C."/>
            <person name="Ezra D."/>
            <person name="Gonzalez J."/>
            <person name="Henrissat B."/>
            <person name="Kuo A."/>
            <person name="Liang C."/>
            <person name="Lipzen A."/>
            <person name="Lutzoni F."/>
            <person name="Magnuson J."/>
            <person name="Mondo S."/>
            <person name="Nolan M."/>
            <person name="Ohm R."/>
            <person name="Pangilinan J."/>
            <person name="Park H.-J."/>
            <person name="Ramirez L."/>
            <person name="Alfaro M."/>
            <person name="Sun H."/>
            <person name="Tritt A."/>
            <person name="Yoshinaga Y."/>
            <person name="Zwiers L.-H."/>
            <person name="Turgeon B."/>
            <person name="Goodwin S."/>
            <person name="Spatafora J."/>
            <person name="Crous P."/>
            <person name="Grigoriev I."/>
        </authorList>
    </citation>
    <scope>NUCLEOTIDE SEQUENCE</scope>
    <source>
        <strain evidence="2">CBS 473.64</strain>
    </source>
</reference>
<accession>A0A6A6S9T8</accession>
<evidence type="ECO:0000313" key="3">
    <source>
        <dbReference type="Proteomes" id="UP000799753"/>
    </source>
</evidence>
<dbReference type="EMBL" id="MU006779">
    <property type="protein sequence ID" value="KAF2644350.1"/>
    <property type="molecule type" value="Genomic_DNA"/>
</dbReference>
<gene>
    <name evidence="2" type="ORF">P280DRAFT_477730</name>
</gene>
<dbReference type="AlphaFoldDB" id="A0A6A6S9T8"/>
<organism evidence="2 3">
    <name type="scientific">Massarina eburnea CBS 473.64</name>
    <dbReference type="NCBI Taxonomy" id="1395130"/>
    <lineage>
        <taxon>Eukaryota</taxon>
        <taxon>Fungi</taxon>
        <taxon>Dikarya</taxon>
        <taxon>Ascomycota</taxon>
        <taxon>Pezizomycotina</taxon>
        <taxon>Dothideomycetes</taxon>
        <taxon>Pleosporomycetidae</taxon>
        <taxon>Pleosporales</taxon>
        <taxon>Massarineae</taxon>
        <taxon>Massarinaceae</taxon>
        <taxon>Massarina</taxon>
    </lineage>
</organism>
<dbReference type="Proteomes" id="UP000799753">
    <property type="component" value="Unassembled WGS sequence"/>
</dbReference>
<evidence type="ECO:0000256" key="1">
    <source>
        <dbReference type="SAM" id="MobiDB-lite"/>
    </source>
</evidence>
<sequence length="226" mass="25501">MYPQNQGFLPSPINTAQAKWVCPECSALNEFIDTSRSHPLGRMECLNCNAVAKDSEAEPIFFERTDVPKGFIRLPSRFYKLSVPPALGLRNAPHSVIVWACCCCGESHTLMPCLPPQTKRDGSGFLRPFHMAKCLNLGHKSTRGAKKPEDASVRLIFTAHFTNSCERCRHTCCETCFRGALCDQNEWLVRDMNDSEITQRQAVAEKSLQERRRASERGHKHAWGYG</sequence>
<proteinExistence type="predicted"/>